<organism evidence="1 2">
    <name type="scientific">Herbidospora galbida</name>
    <dbReference type="NCBI Taxonomy" id="2575442"/>
    <lineage>
        <taxon>Bacteria</taxon>
        <taxon>Bacillati</taxon>
        <taxon>Actinomycetota</taxon>
        <taxon>Actinomycetes</taxon>
        <taxon>Streptosporangiales</taxon>
        <taxon>Streptosporangiaceae</taxon>
        <taxon>Herbidospora</taxon>
    </lineage>
</organism>
<gene>
    <name evidence="1" type="ORF">FDA94_22510</name>
</gene>
<dbReference type="Proteomes" id="UP000308705">
    <property type="component" value="Unassembled WGS sequence"/>
</dbReference>
<keyword evidence="2" id="KW-1185">Reference proteome</keyword>
<dbReference type="AlphaFoldDB" id="A0A4V5UYX3"/>
<comment type="caution">
    <text evidence="1">The sequence shown here is derived from an EMBL/GenBank/DDBJ whole genome shotgun (WGS) entry which is preliminary data.</text>
</comment>
<evidence type="ECO:0000313" key="2">
    <source>
        <dbReference type="Proteomes" id="UP000308705"/>
    </source>
</evidence>
<sequence>MTALALSLLSVTLLVSGCSGGEEAKKTELAPLALKEQTSSVVQASGGYLVNWAAVLNNGNKWHFGENAVATITGKDAAGKEVVRMEQPLDAVAPGGSMAFTGEALAVEKPVSVKIDYKPASWHQAARVPSAYKTFPVSRVSTEKLGASSYLITGYVESPFTRPAGSLVVTGLLRDAAGKLIGGGTAFVDDVRPGASRRFIITVESVSAGVAAATAVTARTWGATAKPYEDLAAGGAAPIFTQAPKTAPFAKDRGYTVITEQKP</sequence>
<dbReference type="EMBL" id="SZQA01000022">
    <property type="protein sequence ID" value="TKK86333.1"/>
    <property type="molecule type" value="Genomic_DNA"/>
</dbReference>
<accession>A0A4V5UYX3</accession>
<protein>
    <submittedName>
        <fullName evidence="1">Uncharacterized protein</fullName>
    </submittedName>
</protein>
<name>A0A4V5UYX3_9ACTN</name>
<dbReference type="OrthoDB" id="3531221at2"/>
<evidence type="ECO:0000313" key="1">
    <source>
        <dbReference type="EMBL" id="TKK86333.1"/>
    </source>
</evidence>
<proteinExistence type="predicted"/>
<reference evidence="1 2" key="1">
    <citation type="submission" date="2019-04" db="EMBL/GenBank/DDBJ databases">
        <title>Herbidospora sp. NEAU-GS14.nov., a novel actinomycete isolated from soil.</title>
        <authorList>
            <person name="Han L."/>
        </authorList>
    </citation>
    <scope>NUCLEOTIDE SEQUENCE [LARGE SCALE GENOMIC DNA]</scope>
    <source>
        <strain evidence="1 2">NEAU-GS14</strain>
    </source>
</reference>